<proteinExistence type="predicted"/>
<name>A0ABT3GYL2_9RHOB</name>
<gene>
    <name evidence="2" type="ORF">OKW52_10005</name>
</gene>
<dbReference type="Pfam" id="PF06568">
    <property type="entry name" value="YjiS-like"/>
    <property type="match status" value="1"/>
</dbReference>
<evidence type="ECO:0000313" key="2">
    <source>
        <dbReference type="EMBL" id="MCW1932578.1"/>
    </source>
</evidence>
<organism evidence="2 3">
    <name type="scientific">Pararhodobacter zhoushanensis</name>
    <dbReference type="NCBI Taxonomy" id="2479545"/>
    <lineage>
        <taxon>Bacteria</taxon>
        <taxon>Pseudomonadati</taxon>
        <taxon>Pseudomonadota</taxon>
        <taxon>Alphaproteobacteria</taxon>
        <taxon>Rhodobacterales</taxon>
        <taxon>Paracoccaceae</taxon>
        <taxon>Pararhodobacter</taxon>
    </lineage>
</organism>
<reference evidence="2 3" key="1">
    <citation type="submission" date="2022-10" db="EMBL/GenBank/DDBJ databases">
        <title>Pararhodobacter sp. nov., isolated from marine algae.</title>
        <authorList>
            <person name="Choi B.J."/>
            <person name="Kim J.M."/>
            <person name="Lee J.K."/>
            <person name="Choi D.G."/>
            <person name="Jeon C.O."/>
        </authorList>
    </citation>
    <scope>NUCLEOTIDE SEQUENCE [LARGE SCALE GENOMIC DNA]</scope>
    <source>
        <strain evidence="2 3">ZQ420</strain>
    </source>
</reference>
<comment type="caution">
    <text evidence="2">The sequence shown here is derived from an EMBL/GenBank/DDBJ whole genome shotgun (WGS) entry which is preliminary data.</text>
</comment>
<protein>
    <submittedName>
        <fullName evidence="2">DUF1127 domain-containing protein</fullName>
    </submittedName>
</protein>
<evidence type="ECO:0000313" key="3">
    <source>
        <dbReference type="Proteomes" id="UP001208938"/>
    </source>
</evidence>
<dbReference type="EMBL" id="JAPDFL010000001">
    <property type="protein sequence ID" value="MCW1932578.1"/>
    <property type="molecule type" value="Genomic_DNA"/>
</dbReference>
<evidence type="ECO:0000259" key="1">
    <source>
        <dbReference type="Pfam" id="PF06568"/>
    </source>
</evidence>
<accession>A0ABT3GYL2</accession>
<sequence length="73" mass="8074">MAYASTQQTRGFGLFGQIASAFGSLSAAWTRSRVYVRTYNELNALTTRELADLGISRSMITRLAYEAAYGRDV</sequence>
<dbReference type="Proteomes" id="UP001208938">
    <property type="component" value="Unassembled WGS sequence"/>
</dbReference>
<feature type="domain" description="YjiS-like" evidence="1">
    <location>
        <begin position="27"/>
        <end position="60"/>
    </location>
</feature>
<dbReference type="RefSeq" id="WP_127104403.1">
    <property type="nucleotide sequence ID" value="NZ_JAPDFL010000001.1"/>
</dbReference>
<keyword evidence="3" id="KW-1185">Reference proteome</keyword>
<dbReference type="InterPro" id="IPR009506">
    <property type="entry name" value="YjiS-like"/>
</dbReference>